<dbReference type="Pfam" id="PF25209">
    <property type="entry name" value="Phage_capsid_4"/>
    <property type="match status" value="1"/>
</dbReference>
<name>A0A508BGU0_9ACTO</name>
<gene>
    <name evidence="2" type="ORF">FK267_04855</name>
</gene>
<organism evidence="2 3">
    <name type="scientific">Actinomyces oris</name>
    <dbReference type="NCBI Taxonomy" id="544580"/>
    <lineage>
        <taxon>Bacteria</taxon>
        <taxon>Bacillati</taxon>
        <taxon>Actinomycetota</taxon>
        <taxon>Actinomycetes</taxon>
        <taxon>Actinomycetales</taxon>
        <taxon>Actinomycetaceae</taxon>
        <taxon>Actinomyces</taxon>
    </lineage>
</organism>
<evidence type="ECO:0008006" key="4">
    <source>
        <dbReference type="Google" id="ProtNLM"/>
    </source>
</evidence>
<dbReference type="EMBL" id="VICC01000004">
    <property type="protein sequence ID" value="TQD61736.1"/>
    <property type="molecule type" value="Genomic_DNA"/>
</dbReference>
<comment type="caution">
    <text evidence="2">The sequence shown here is derived from an EMBL/GenBank/DDBJ whole genome shotgun (WGS) entry which is preliminary data.</text>
</comment>
<proteinExistence type="predicted"/>
<evidence type="ECO:0000313" key="2">
    <source>
        <dbReference type="EMBL" id="TQD61736.1"/>
    </source>
</evidence>
<protein>
    <recommendedName>
        <fullName evidence="4">Capsid protein</fullName>
    </recommendedName>
</protein>
<reference evidence="2 3" key="1">
    <citation type="submission" date="2019-06" db="EMBL/GenBank/DDBJ databases">
        <title>Draft genome sequence of Actinomyces oris CCUG 34288T.</title>
        <authorList>
            <person name="Salva-Serra F."/>
            <person name="Cardew S."/>
            <person name="Moore E."/>
        </authorList>
    </citation>
    <scope>NUCLEOTIDE SEQUENCE [LARGE SCALE GENOMIC DNA]</scope>
    <source>
        <strain evidence="2 3">CCUG 34288</strain>
    </source>
</reference>
<dbReference type="Proteomes" id="UP000317942">
    <property type="component" value="Unassembled WGS sequence"/>
</dbReference>
<evidence type="ECO:0000256" key="1">
    <source>
        <dbReference type="SAM" id="MobiDB-lite"/>
    </source>
</evidence>
<accession>A0A508BGU0</accession>
<evidence type="ECO:0000313" key="3">
    <source>
        <dbReference type="Proteomes" id="UP000317942"/>
    </source>
</evidence>
<dbReference type="AlphaFoldDB" id="A0A508BGU0"/>
<feature type="region of interest" description="Disordered" evidence="1">
    <location>
        <begin position="1"/>
        <end position="69"/>
    </location>
</feature>
<feature type="compositionally biased region" description="Basic residues" evidence="1">
    <location>
        <begin position="17"/>
        <end position="26"/>
    </location>
</feature>
<sequence length="351" mass="37601">MARPRHPAGLHLLGGRRPARGQRRRAPSADARGPQGDDAGADQQGPSRRAAQPDHGRLLTPPSRKGATVSTSHFIPEVWAASILENFRNKAVLTGLANRDYEGDLKAGNTVHIPGIVDIQVKDYKTGVVTKPGGGGTLPRTTAPDEVSDTGIEIKVDQEKSFDFIVDDIDAAQANQPVMDKYSESAAAGLVEDAETFLTTMTLTSGTAATGLTAPTNWETAYDVVRGLRRRLTSAKVPQANRTLLVNAAFEEFLLSDGSKLTAFDKSNTTEGLREAVIGRLLGFDVVVSPWVDDSKPTAAGIYTPALAFISQVNKTESMRAENKFADRVRGLHVYGGKITRPTAVQVFKAA</sequence>